<feature type="compositionally biased region" description="Basic and acidic residues" evidence="8">
    <location>
        <begin position="46"/>
        <end position="58"/>
    </location>
</feature>
<evidence type="ECO:0000256" key="8">
    <source>
        <dbReference type="SAM" id="MobiDB-lite"/>
    </source>
</evidence>
<dbReference type="InterPro" id="IPR027417">
    <property type="entry name" value="P-loop_NTPase"/>
</dbReference>
<keyword evidence="6" id="KW-0418">Kinase</keyword>
<dbReference type="Proteomes" id="UP001149813">
    <property type="component" value="Unassembled WGS sequence"/>
</dbReference>
<evidence type="ECO:0000313" key="11">
    <source>
        <dbReference type="Proteomes" id="UP001149813"/>
    </source>
</evidence>
<evidence type="ECO:0000256" key="7">
    <source>
        <dbReference type="ARBA" id="ARBA00022840"/>
    </source>
</evidence>
<dbReference type="OrthoDB" id="2405412at2759"/>
<dbReference type="GO" id="GO:0005524">
    <property type="term" value="F:ATP binding"/>
    <property type="evidence" value="ECO:0007669"/>
    <property type="project" value="UniProtKB-KW"/>
</dbReference>
<evidence type="ECO:0000256" key="5">
    <source>
        <dbReference type="ARBA" id="ARBA00022741"/>
    </source>
</evidence>
<gene>
    <name evidence="10" type="primary">GRC3</name>
    <name evidence="10" type="ORF">LPJ53_005213</name>
</gene>
<dbReference type="PANTHER" id="PTHR12755:SF3">
    <property type="entry name" value="POLYNUCLEOTIDE 5'-HYDROXYL-KINASE NOL9"/>
    <property type="match status" value="1"/>
</dbReference>
<dbReference type="GO" id="GO:0051731">
    <property type="term" value="F:polynucleotide 5'-hydroxyl-kinase activity"/>
    <property type="evidence" value="ECO:0007669"/>
    <property type="project" value="InterPro"/>
</dbReference>
<comment type="similarity">
    <text evidence="1">Belongs to the Clp1 family. NOL9/GRC3 subfamily.</text>
</comment>
<evidence type="ECO:0000256" key="2">
    <source>
        <dbReference type="ARBA" id="ARBA00018706"/>
    </source>
</evidence>
<evidence type="ECO:0000259" key="9">
    <source>
        <dbReference type="Pfam" id="PF16575"/>
    </source>
</evidence>
<dbReference type="Gene3D" id="3.40.50.300">
    <property type="entry name" value="P-loop containing nucleotide triphosphate hydrolases"/>
    <property type="match status" value="1"/>
</dbReference>
<dbReference type="Pfam" id="PF16575">
    <property type="entry name" value="CLP1_P"/>
    <property type="match status" value="1"/>
</dbReference>
<evidence type="ECO:0000313" key="10">
    <source>
        <dbReference type="EMBL" id="KAJ1720121.1"/>
    </source>
</evidence>
<feature type="region of interest" description="Disordered" evidence="8">
    <location>
        <begin position="479"/>
        <end position="502"/>
    </location>
</feature>
<sequence>DICVLQGSVSVYEYLMSKGTQWKRVYSPSSHPLLSIKASGVSGRRQKQEDRSEDTHADSDMLEMQRLWDGYLEHNKAAVRAGSAVVAIRSVSCGLEDIGNVAPLYRNVFKLEPLAKRYASSKPKGAPKRKLDMARSNSATRIKRLALDTSTGASSAEDGDGMAVDTDVDVANPDGIDQDQIFTEQCATTESALIEAIGLPSFTPVAYITPDLQLLQVPRDWVETLDLASKTSVQLDSQFEPMHPVYVLAGSQGQGKSTFSRQLINRLLSRYGRMFFIEADLGQPELSPPGSLSLTMITEPLLGPPFTHTSLVEPYHAVYMGMLSPKNNPDRYVLAVQRLVSVYRDYISSERAIRVQSGDGDAAAFSTAHEVDLQTIPLVVNTQGWLKGLGLDLHYSLCEAVQPTNYIQMYDPALQQQQGQQPGYDGDIGRDESGNIAPLIDFSSITGQPPRLTWISAMGYDRATQVLLEKPAATIIAGADDGDNDEGDSGALSGGTNEQSARKGFKLVPRDMRDLSLISHFYLGGNSSSSQQPCSPVLRQIESPVWSMRTPLAARRPLVVPWSDLVIWLGDEDVPPSQLLRSLNGTVVGVIAVASAPSSSGHMWSDDEIRGLYLGGKGISDQAAVRLSEPGSRVILRAVSEERSEQARSTGSGMGRNGLPQIVYGHPSADSTTFLSHALVRSVDPVDGNLHILLPPLIVSGQSPNALNRIVGIFRGPGPAAAGVELPIWAMTNGGYGERAIGLSAAHGPNASVPLGAKEAPYISVEYDAGVGASTKRTGGALLRRSLQ</sequence>
<keyword evidence="7" id="KW-0067">ATP-binding</keyword>
<organism evidence="10 11">
    <name type="scientific">Coemansia erecta</name>
    <dbReference type="NCBI Taxonomy" id="147472"/>
    <lineage>
        <taxon>Eukaryota</taxon>
        <taxon>Fungi</taxon>
        <taxon>Fungi incertae sedis</taxon>
        <taxon>Zoopagomycota</taxon>
        <taxon>Kickxellomycotina</taxon>
        <taxon>Kickxellomycetes</taxon>
        <taxon>Kickxellales</taxon>
        <taxon>Kickxellaceae</taxon>
        <taxon>Coemansia</taxon>
    </lineage>
</organism>
<keyword evidence="4" id="KW-0808">Transferase</keyword>
<dbReference type="GO" id="GO:0000448">
    <property type="term" value="P:cleavage in ITS2 between 5.8S rRNA and LSU-rRNA of tricistronic rRNA transcript (SSU-rRNA, 5.8S rRNA, LSU-rRNA)"/>
    <property type="evidence" value="ECO:0007669"/>
    <property type="project" value="TreeGrafter"/>
</dbReference>
<dbReference type="InterPro" id="IPR045116">
    <property type="entry name" value="Clp1/Grc3"/>
</dbReference>
<dbReference type="AlphaFoldDB" id="A0A9W7XSW4"/>
<comment type="caution">
    <text evidence="10">The sequence shown here is derived from an EMBL/GenBank/DDBJ whole genome shotgun (WGS) entry which is preliminary data.</text>
</comment>
<dbReference type="InterPro" id="IPR032319">
    <property type="entry name" value="CLP1_P"/>
</dbReference>
<name>A0A9W7XSW4_9FUNG</name>
<protein>
    <recommendedName>
        <fullName evidence="3">Polynucleotide 5'-hydroxyl-kinase GRC3</fullName>
    </recommendedName>
    <alternativeName>
        <fullName evidence="2">Polynucleotide 5'-hydroxyl-kinase grc3</fullName>
    </alternativeName>
</protein>
<feature type="region of interest" description="Disordered" evidence="8">
    <location>
        <begin position="37"/>
        <end position="58"/>
    </location>
</feature>
<dbReference type="SUPFAM" id="SSF52540">
    <property type="entry name" value="P-loop containing nucleoside triphosphate hydrolases"/>
    <property type="match status" value="1"/>
</dbReference>
<dbReference type="GO" id="GO:0005634">
    <property type="term" value="C:nucleus"/>
    <property type="evidence" value="ECO:0007669"/>
    <property type="project" value="TreeGrafter"/>
</dbReference>
<dbReference type="EMBL" id="JANBOJ010000294">
    <property type="protein sequence ID" value="KAJ1720121.1"/>
    <property type="molecule type" value="Genomic_DNA"/>
</dbReference>
<proteinExistence type="inferred from homology"/>
<feature type="non-terminal residue" evidence="10">
    <location>
        <position position="1"/>
    </location>
</feature>
<evidence type="ECO:0000256" key="6">
    <source>
        <dbReference type="ARBA" id="ARBA00022777"/>
    </source>
</evidence>
<keyword evidence="11" id="KW-1185">Reference proteome</keyword>
<keyword evidence="5" id="KW-0547">Nucleotide-binding</keyword>
<accession>A0A9W7XSW4</accession>
<evidence type="ECO:0000256" key="4">
    <source>
        <dbReference type="ARBA" id="ARBA00022679"/>
    </source>
</evidence>
<feature type="domain" description="Clp1 P-loop" evidence="9">
    <location>
        <begin position="250"/>
        <end position="350"/>
    </location>
</feature>
<evidence type="ECO:0000256" key="1">
    <source>
        <dbReference type="ARBA" id="ARBA00011003"/>
    </source>
</evidence>
<evidence type="ECO:0000256" key="3">
    <source>
        <dbReference type="ARBA" id="ARBA00019824"/>
    </source>
</evidence>
<reference evidence="10" key="1">
    <citation type="submission" date="2022-07" db="EMBL/GenBank/DDBJ databases">
        <title>Phylogenomic reconstructions and comparative analyses of Kickxellomycotina fungi.</title>
        <authorList>
            <person name="Reynolds N.K."/>
            <person name="Stajich J.E."/>
            <person name="Barry K."/>
            <person name="Grigoriev I.V."/>
            <person name="Crous P."/>
            <person name="Smith M.E."/>
        </authorList>
    </citation>
    <scope>NUCLEOTIDE SEQUENCE</scope>
    <source>
        <strain evidence="10">NBRC 32514</strain>
    </source>
</reference>
<dbReference type="PANTHER" id="PTHR12755">
    <property type="entry name" value="CLEAVAGE/POLYADENYLATION FACTOR IA SUBUNIT CLP1P"/>
    <property type="match status" value="1"/>
</dbReference>